<gene>
    <name evidence="1" type="ORF">DI555_21825</name>
</gene>
<proteinExistence type="predicted"/>
<dbReference type="AlphaFoldDB" id="A0A2W5NFJ3"/>
<accession>A0A2W5NFJ3</accession>
<protein>
    <submittedName>
        <fullName evidence="1">Ribbon-helix-helix protein, CopG family</fullName>
    </submittedName>
</protein>
<evidence type="ECO:0000313" key="1">
    <source>
        <dbReference type="EMBL" id="PZQ50989.1"/>
    </source>
</evidence>
<sequence length="132" mass="14818">MAPKIRHQFLLPKATSDRLAELARKGGVTKSDILAQALVYWLDRKGLSELDERFGRRLDRLANSLDRLVRDSHIELETLALFIRYELAIHPPLAESDQAGRAAGALRFEAFLNQVARQVGKGKRTLEGGEAR</sequence>
<name>A0A2W5NFJ3_9SPHN</name>
<dbReference type="Proteomes" id="UP000249082">
    <property type="component" value="Unassembled WGS sequence"/>
</dbReference>
<organism evidence="1 2">
    <name type="scientific">Novosphingobium pentaromativorans</name>
    <dbReference type="NCBI Taxonomy" id="205844"/>
    <lineage>
        <taxon>Bacteria</taxon>
        <taxon>Pseudomonadati</taxon>
        <taxon>Pseudomonadota</taxon>
        <taxon>Alphaproteobacteria</taxon>
        <taxon>Sphingomonadales</taxon>
        <taxon>Sphingomonadaceae</taxon>
        <taxon>Novosphingobium</taxon>
    </lineage>
</organism>
<comment type="caution">
    <text evidence="1">The sequence shown here is derived from an EMBL/GenBank/DDBJ whole genome shotgun (WGS) entry which is preliminary data.</text>
</comment>
<reference evidence="1 2" key="1">
    <citation type="submission" date="2017-08" db="EMBL/GenBank/DDBJ databases">
        <title>Infants hospitalized years apart are colonized by the same room-sourced microbial strains.</title>
        <authorList>
            <person name="Brooks B."/>
            <person name="Olm M.R."/>
            <person name="Firek B.A."/>
            <person name="Baker R."/>
            <person name="Thomas B.C."/>
            <person name="Morowitz M.J."/>
            <person name="Banfield J.F."/>
        </authorList>
    </citation>
    <scope>NUCLEOTIDE SEQUENCE [LARGE SCALE GENOMIC DNA]</scope>
    <source>
        <strain evidence="1">S2_005_002_R2_33</strain>
    </source>
</reference>
<evidence type="ECO:0000313" key="2">
    <source>
        <dbReference type="Proteomes" id="UP000249082"/>
    </source>
</evidence>
<dbReference type="EMBL" id="QFPX01000030">
    <property type="protein sequence ID" value="PZQ50989.1"/>
    <property type="molecule type" value="Genomic_DNA"/>
</dbReference>